<dbReference type="GO" id="GO:0034069">
    <property type="term" value="F:aminoglycoside N-acetyltransferase activity"/>
    <property type="evidence" value="ECO:0007669"/>
    <property type="project" value="TreeGrafter"/>
</dbReference>
<evidence type="ECO:0000313" key="2">
    <source>
        <dbReference type="EMBL" id="MBE1603231.1"/>
    </source>
</evidence>
<comment type="caution">
    <text evidence="2">The sequence shown here is derived from an EMBL/GenBank/DDBJ whole genome shotgun (WGS) entry which is preliminary data.</text>
</comment>
<evidence type="ECO:0000259" key="1">
    <source>
        <dbReference type="PROSITE" id="PS51186"/>
    </source>
</evidence>
<dbReference type="PANTHER" id="PTHR37817">
    <property type="entry name" value="N-ACETYLTRANSFERASE EIS"/>
    <property type="match status" value="1"/>
</dbReference>
<protein>
    <submittedName>
        <fullName evidence="2">Acetyltransferase</fullName>
    </submittedName>
</protein>
<dbReference type="SUPFAM" id="SSF55729">
    <property type="entry name" value="Acyl-CoA N-acyltransferases (Nat)"/>
    <property type="match status" value="1"/>
</dbReference>
<dbReference type="Pfam" id="PF13527">
    <property type="entry name" value="Acetyltransf_9"/>
    <property type="match status" value="1"/>
</dbReference>
<feature type="domain" description="N-acetyltransferase" evidence="1">
    <location>
        <begin position="5"/>
        <end position="150"/>
    </location>
</feature>
<accession>A0A927MM71</accession>
<name>A0A927MM71_9ACTN</name>
<dbReference type="InterPro" id="IPR051554">
    <property type="entry name" value="Acetyltransferase_Eis"/>
</dbReference>
<dbReference type="PROSITE" id="PS51186">
    <property type="entry name" value="GNAT"/>
    <property type="match status" value="1"/>
</dbReference>
<organism evidence="2 3">
    <name type="scientific">Actinopolymorpha pittospori</name>
    <dbReference type="NCBI Taxonomy" id="648752"/>
    <lineage>
        <taxon>Bacteria</taxon>
        <taxon>Bacillati</taxon>
        <taxon>Actinomycetota</taxon>
        <taxon>Actinomycetes</taxon>
        <taxon>Propionibacteriales</taxon>
        <taxon>Actinopolymorphaceae</taxon>
        <taxon>Actinopolymorpha</taxon>
    </lineage>
</organism>
<gene>
    <name evidence="2" type="ORF">HEB94_000079</name>
</gene>
<evidence type="ECO:0000313" key="3">
    <source>
        <dbReference type="Proteomes" id="UP000638648"/>
    </source>
</evidence>
<reference evidence="2" key="1">
    <citation type="submission" date="2020-10" db="EMBL/GenBank/DDBJ databases">
        <title>Sequencing the genomes of 1000 actinobacteria strains.</title>
        <authorList>
            <person name="Klenk H.-P."/>
        </authorList>
    </citation>
    <scope>NUCLEOTIDE SEQUENCE</scope>
    <source>
        <strain evidence="2">DSM 45354</strain>
    </source>
</reference>
<dbReference type="RefSeq" id="WP_192748107.1">
    <property type="nucleotide sequence ID" value="NZ_BAABJL010000055.1"/>
</dbReference>
<proteinExistence type="predicted"/>
<dbReference type="EMBL" id="JADBEM010000001">
    <property type="protein sequence ID" value="MBE1603231.1"/>
    <property type="molecule type" value="Genomic_DNA"/>
</dbReference>
<dbReference type="GO" id="GO:0030649">
    <property type="term" value="P:aminoglycoside antibiotic catabolic process"/>
    <property type="evidence" value="ECO:0007669"/>
    <property type="project" value="TreeGrafter"/>
</dbReference>
<dbReference type="PANTHER" id="PTHR37817:SF1">
    <property type="entry name" value="N-ACETYLTRANSFERASE EIS"/>
    <property type="match status" value="1"/>
</dbReference>
<sequence>MNVQGRVRQATEADVPAILDLLTHFERPREFLRPRYEEDPTYRPRQSFVWEEDGRMLAHVRVYEQTLRLPATTVTVAGIGNVVTHREHRRRGYNRRVLDAALADAAHRGFAYSLLWTNSPFVYERHGYGAAPEQVVTGVAAAPDGSLPANARPVVVRPFEITDLPAVARLYEQVHGQRPGTVVRDQPYWRANLAFRREEPGDFLLALDGDALVGYVRTRRDGTALEVTELTSASTAAARHLLTVAAAPVGGRVTGRLPESAIGLLDAAPHVEESWRLMGRPLRIDNLAAALRDSRPDTHPDLSVHPAGGRDVLLRTPTTAPTAPIGPGLLTALLLWGAADRLEPHLATRPDAPLLRSLFPRQDGVLWQADSF</sequence>
<dbReference type="InterPro" id="IPR016181">
    <property type="entry name" value="Acyl_CoA_acyltransferase"/>
</dbReference>
<dbReference type="Proteomes" id="UP000638648">
    <property type="component" value="Unassembled WGS sequence"/>
</dbReference>
<keyword evidence="3" id="KW-1185">Reference proteome</keyword>
<dbReference type="AlphaFoldDB" id="A0A927MM71"/>
<dbReference type="InterPro" id="IPR000182">
    <property type="entry name" value="GNAT_dom"/>
</dbReference>
<dbReference type="Gene3D" id="3.40.630.30">
    <property type="match status" value="2"/>
</dbReference>